<proteinExistence type="predicted"/>
<dbReference type="Proteomes" id="UP000092460">
    <property type="component" value="Unassembled WGS sequence"/>
</dbReference>
<organism evidence="1 2">
    <name type="scientific">Glossina palpalis gambiensis</name>
    <dbReference type="NCBI Taxonomy" id="67801"/>
    <lineage>
        <taxon>Eukaryota</taxon>
        <taxon>Metazoa</taxon>
        <taxon>Ecdysozoa</taxon>
        <taxon>Arthropoda</taxon>
        <taxon>Hexapoda</taxon>
        <taxon>Insecta</taxon>
        <taxon>Pterygota</taxon>
        <taxon>Neoptera</taxon>
        <taxon>Endopterygota</taxon>
        <taxon>Diptera</taxon>
        <taxon>Brachycera</taxon>
        <taxon>Muscomorpha</taxon>
        <taxon>Hippoboscoidea</taxon>
        <taxon>Glossinidae</taxon>
        <taxon>Glossina</taxon>
    </lineage>
</organism>
<protein>
    <submittedName>
        <fullName evidence="1">Uncharacterized protein</fullName>
    </submittedName>
</protein>
<evidence type="ECO:0000313" key="1">
    <source>
        <dbReference type="EnsemblMetazoa" id="GPPI046328-PA"/>
    </source>
</evidence>
<keyword evidence="2" id="KW-1185">Reference proteome</keyword>
<reference evidence="1" key="2">
    <citation type="submission" date="2020-05" db="UniProtKB">
        <authorList>
            <consortium name="EnsemblMetazoa"/>
        </authorList>
    </citation>
    <scope>IDENTIFICATION</scope>
    <source>
        <strain evidence="1">IAEA</strain>
    </source>
</reference>
<name>A0A1B0C116_9MUSC</name>
<dbReference type="VEuPathDB" id="VectorBase:GPPI046328"/>
<accession>A0A1B0C116</accession>
<evidence type="ECO:0000313" key="2">
    <source>
        <dbReference type="Proteomes" id="UP000092460"/>
    </source>
</evidence>
<reference evidence="2" key="1">
    <citation type="submission" date="2015-01" db="EMBL/GenBank/DDBJ databases">
        <authorList>
            <person name="Aksoy S."/>
            <person name="Warren W."/>
            <person name="Wilson R.K."/>
        </authorList>
    </citation>
    <scope>NUCLEOTIDE SEQUENCE [LARGE SCALE GENOMIC DNA]</scope>
    <source>
        <strain evidence="2">IAEA</strain>
    </source>
</reference>
<dbReference type="STRING" id="67801.A0A1B0C116"/>
<dbReference type="EMBL" id="JXJN01023857">
    <property type="status" value="NOT_ANNOTATED_CDS"/>
    <property type="molecule type" value="Genomic_DNA"/>
</dbReference>
<sequence length="155" mass="17811">MYINQRLSHKIIIKSGDDSVAEYLGIMIDSNITKSLVKYLYNPHKAHWMDEVLKVMDGFSILYILLCGDLNLRNSVLSGGLKLVNLWPPPYASNYMSAFLHLSGISHSSFVLHYDQISLEGISDRKLYFGSNIQFDWRGRRGICQHKRLLNVFSK</sequence>
<dbReference type="EnsemblMetazoa" id="GPPI046328-RA">
    <property type="protein sequence ID" value="GPPI046328-PA"/>
    <property type="gene ID" value="GPPI046328"/>
</dbReference>
<dbReference type="AlphaFoldDB" id="A0A1B0C116"/>